<dbReference type="AlphaFoldDB" id="A0A815DIL4"/>
<feature type="compositionally biased region" description="Basic residues" evidence="3">
    <location>
        <begin position="31"/>
        <end position="56"/>
    </location>
</feature>
<evidence type="ECO:0000313" key="6">
    <source>
        <dbReference type="EMBL" id="CAF1511332.1"/>
    </source>
</evidence>
<organism evidence="5 8">
    <name type="scientific">Adineta steineri</name>
    <dbReference type="NCBI Taxonomy" id="433720"/>
    <lineage>
        <taxon>Eukaryota</taxon>
        <taxon>Metazoa</taxon>
        <taxon>Spiralia</taxon>
        <taxon>Gnathifera</taxon>
        <taxon>Rotifera</taxon>
        <taxon>Eurotatoria</taxon>
        <taxon>Bdelloidea</taxon>
        <taxon>Adinetida</taxon>
        <taxon>Adinetidae</taxon>
        <taxon>Adineta</taxon>
    </lineage>
</organism>
<keyword evidence="2" id="KW-1015">Disulfide bond</keyword>
<proteinExistence type="predicted"/>
<dbReference type="EMBL" id="CAJNOI010000519">
    <property type="protein sequence ID" value="CAF1298784.1"/>
    <property type="molecule type" value="Genomic_DNA"/>
</dbReference>
<feature type="region of interest" description="Disordered" evidence="3">
    <location>
        <begin position="1"/>
        <end position="76"/>
    </location>
</feature>
<keyword evidence="7" id="KW-1185">Reference proteome</keyword>
<name>A0A815DIL4_9BILA</name>
<dbReference type="Proteomes" id="UP000663877">
    <property type="component" value="Unassembled WGS sequence"/>
</dbReference>
<feature type="compositionally biased region" description="Low complexity" evidence="3">
    <location>
        <begin position="1"/>
        <end position="16"/>
    </location>
</feature>
<evidence type="ECO:0000259" key="4">
    <source>
        <dbReference type="Pfam" id="PF23283"/>
    </source>
</evidence>
<evidence type="ECO:0000256" key="1">
    <source>
        <dbReference type="ARBA" id="ARBA00022729"/>
    </source>
</evidence>
<feature type="domain" description="UMOD/GP2/OIT3-like D8C" evidence="4">
    <location>
        <begin position="146"/>
        <end position="210"/>
    </location>
</feature>
<evidence type="ECO:0000313" key="8">
    <source>
        <dbReference type="Proteomes" id="UP000663877"/>
    </source>
</evidence>
<dbReference type="Proteomes" id="UP000663832">
    <property type="component" value="Unassembled WGS sequence"/>
</dbReference>
<feature type="non-terminal residue" evidence="5">
    <location>
        <position position="211"/>
    </location>
</feature>
<dbReference type="EMBL" id="CAJNOM010000584">
    <property type="protein sequence ID" value="CAF1511332.1"/>
    <property type="molecule type" value="Genomic_DNA"/>
</dbReference>
<dbReference type="Pfam" id="PF23283">
    <property type="entry name" value="D8C_UMOD"/>
    <property type="match status" value="1"/>
</dbReference>
<dbReference type="OrthoDB" id="5963120at2759"/>
<evidence type="ECO:0000313" key="5">
    <source>
        <dbReference type="EMBL" id="CAF1298784.1"/>
    </source>
</evidence>
<gene>
    <name evidence="5" type="ORF">BJG266_LOCUS32166</name>
    <name evidence="6" type="ORF">QVE165_LOCUS44148</name>
</gene>
<keyword evidence="1" id="KW-0732">Signal</keyword>
<evidence type="ECO:0000256" key="3">
    <source>
        <dbReference type="SAM" id="MobiDB-lite"/>
    </source>
</evidence>
<sequence length="211" mass="24473">QAQHPRQPHQLLQVQRQHLHRHPHQPQPKQHQQHQHPHRHRHLQVQHPHQHQRQHPHQPQVKQHQQHPHQHQAQVQHLKVTTTTTSVALPSQCFSYTSITDATRLMTYGVATSQCDYYYFLSTPVWVRFSGAGGTMLANYYTSIYRCNTDAPGWYTGSLPAVGSTVTGTVCYYWASNSCNWSNSVSVTNCNGYYVYDLIRPTVCNLRYCTM</sequence>
<evidence type="ECO:0000313" key="7">
    <source>
        <dbReference type="Proteomes" id="UP000663832"/>
    </source>
</evidence>
<dbReference type="InterPro" id="IPR057774">
    <property type="entry name" value="D8C_UMOD/GP2/OIT3-like"/>
</dbReference>
<evidence type="ECO:0000256" key="2">
    <source>
        <dbReference type="ARBA" id="ARBA00023157"/>
    </source>
</evidence>
<protein>
    <recommendedName>
        <fullName evidence="4">UMOD/GP2/OIT3-like D8C domain-containing protein</fullName>
    </recommendedName>
</protein>
<accession>A0A815DIL4</accession>
<reference evidence="5" key="1">
    <citation type="submission" date="2021-02" db="EMBL/GenBank/DDBJ databases">
        <authorList>
            <person name="Nowell W R."/>
        </authorList>
    </citation>
    <scope>NUCLEOTIDE SEQUENCE</scope>
</reference>
<comment type="caution">
    <text evidence="5">The sequence shown here is derived from an EMBL/GenBank/DDBJ whole genome shotgun (WGS) entry which is preliminary data.</text>
</comment>